<proteinExistence type="predicted"/>
<evidence type="ECO:0000313" key="1">
    <source>
        <dbReference type="EMBL" id="RBW71478.1"/>
    </source>
</evidence>
<dbReference type="EMBL" id="QOCW01000001">
    <property type="protein sequence ID" value="RBW71478.1"/>
    <property type="molecule type" value="Genomic_DNA"/>
</dbReference>
<accession>A0A366Y0W8</accession>
<organism evidence="1 2">
    <name type="scientific">Bacillus taeanensis</name>
    <dbReference type="NCBI Taxonomy" id="273032"/>
    <lineage>
        <taxon>Bacteria</taxon>
        <taxon>Bacillati</taxon>
        <taxon>Bacillota</taxon>
        <taxon>Bacilli</taxon>
        <taxon>Bacillales</taxon>
        <taxon>Bacillaceae</taxon>
        <taxon>Bacillus</taxon>
    </lineage>
</organism>
<dbReference type="Proteomes" id="UP000253314">
    <property type="component" value="Unassembled WGS sequence"/>
</dbReference>
<dbReference type="InterPro" id="IPR058867">
    <property type="entry name" value="YtzJ"/>
</dbReference>
<keyword evidence="2" id="KW-1185">Reference proteome</keyword>
<dbReference type="OrthoDB" id="2679903at2"/>
<name>A0A366Y0W8_9BACI</name>
<reference evidence="1 2" key="1">
    <citation type="submission" date="2018-07" db="EMBL/GenBank/DDBJ databases">
        <title>Lottiidibacillus patelloidae gen. nov., sp. nov., isolated from the intestinal tract of a marine limpet and the reclassification of B. taeanensis BH030017T, B. algicola KMM 3737T and B. hwajinpoensis SW-72T as genus Lottiidibacillus.</title>
        <authorList>
            <person name="Liu R."/>
            <person name="Huang Z."/>
        </authorList>
    </citation>
    <scope>NUCLEOTIDE SEQUENCE [LARGE SCALE GENOMIC DNA]</scope>
    <source>
        <strain evidence="1 2">BH030017</strain>
    </source>
</reference>
<gene>
    <name evidence="1" type="ORF">DS031_01645</name>
</gene>
<evidence type="ECO:0000313" key="2">
    <source>
        <dbReference type="Proteomes" id="UP000253314"/>
    </source>
</evidence>
<comment type="caution">
    <text evidence="1">The sequence shown here is derived from an EMBL/GenBank/DDBJ whole genome shotgun (WGS) entry which is preliminary data.</text>
</comment>
<sequence length="61" mass="7018">MLISRKHMAKAKIEKIQNGLSAFAETKEVATLMKKELERLNLNVHVDETKHGSWFIPIQQS</sequence>
<dbReference type="RefSeq" id="WP_113804181.1">
    <property type="nucleotide sequence ID" value="NZ_QOCW01000001.1"/>
</dbReference>
<protein>
    <submittedName>
        <fullName evidence="1">Uncharacterized protein</fullName>
    </submittedName>
</protein>
<dbReference type="Pfam" id="PF26326">
    <property type="entry name" value="YtzJ"/>
    <property type="match status" value="1"/>
</dbReference>
<dbReference type="AlphaFoldDB" id="A0A366Y0W8"/>